<sequence length="205" mass="23211">MARVFNLGKGDLLNLGEDLSDITVGLSWDRDKYKNRGKQPDLKVFALLNTDSASGCEAVYVGKEKSDCGSISISKENLTAEGEGGDEQLYFQLKEVPSQITSVDIWIVIYEDILKRQNFSQIRRIQCRLSEGINGQENGLLATFDMYPAGPNLRSIHVVSLLRKENNDWGFERVEESYKFDNRGLEAHYKHTNEEKTAEGKQISR</sequence>
<reference evidence="1" key="1">
    <citation type="submission" date="2022-11" db="EMBL/GenBank/DDBJ databases">
        <title>Genome Sequence of Nemania bipapillata.</title>
        <authorList>
            <person name="Buettner E."/>
        </authorList>
    </citation>
    <scope>NUCLEOTIDE SEQUENCE</scope>
    <source>
        <strain evidence="1">CP14</strain>
    </source>
</reference>
<name>A0ACC2J749_9PEZI</name>
<dbReference type="EMBL" id="JAPESX010000109">
    <property type="protein sequence ID" value="KAJ8123227.1"/>
    <property type="molecule type" value="Genomic_DNA"/>
</dbReference>
<dbReference type="Proteomes" id="UP001153334">
    <property type="component" value="Unassembled WGS sequence"/>
</dbReference>
<protein>
    <submittedName>
        <fullName evidence="1">Uncharacterized protein</fullName>
    </submittedName>
</protein>
<proteinExistence type="predicted"/>
<evidence type="ECO:0000313" key="2">
    <source>
        <dbReference type="Proteomes" id="UP001153334"/>
    </source>
</evidence>
<organism evidence="1 2">
    <name type="scientific">Nemania bipapillata</name>
    <dbReference type="NCBI Taxonomy" id="110536"/>
    <lineage>
        <taxon>Eukaryota</taxon>
        <taxon>Fungi</taxon>
        <taxon>Dikarya</taxon>
        <taxon>Ascomycota</taxon>
        <taxon>Pezizomycotina</taxon>
        <taxon>Sordariomycetes</taxon>
        <taxon>Xylariomycetidae</taxon>
        <taxon>Xylariales</taxon>
        <taxon>Xylariaceae</taxon>
        <taxon>Nemania</taxon>
    </lineage>
</organism>
<gene>
    <name evidence="1" type="ORF">ONZ43_g770</name>
</gene>
<evidence type="ECO:0000313" key="1">
    <source>
        <dbReference type="EMBL" id="KAJ8123227.1"/>
    </source>
</evidence>
<accession>A0ACC2J749</accession>
<keyword evidence="2" id="KW-1185">Reference proteome</keyword>
<comment type="caution">
    <text evidence="1">The sequence shown here is derived from an EMBL/GenBank/DDBJ whole genome shotgun (WGS) entry which is preliminary data.</text>
</comment>